<evidence type="ECO:0000313" key="4">
    <source>
        <dbReference type="Proteomes" id="UP001498398"/>
    </source>
</evidence>
<reference evidence="3 4" key="1">
    <citation type="submission" date="2024-01" db="EMBL/GenBank/DDBJ databases">
        <title>A draft genome for the cacao thread blight pathogen Marasmiellus scandens.</title>
        <authorList>
            <person name="Baruah I.K."/>
            <person name="Leung J."/>
            <person name="Bukari Y."/>
            <person name="Amoako-Attah I."/>
            <person name="Meinhardt L.W."/>
            <person name="Bailey B.A."/>
            <person name="Cohen S.P."/>
        </authorList>
    </citation>
    <scope>NUCLEOTIDE SEQUENCE [LARGE SCALE GENOMIC DNA]</scope>
    <source>
        <strain evidence="3 4">GH-19</strain>
    </source>
</reference>
<accession>A0ABR1JL93</accession>
<evidence type="ECO:0000256" key="2">
    <source>
        <dbReference type="SAM" id="SignalP"/>
    </source>
</evidence>
<proteinExistence type="predicted"/>
<dbReference type="EMBL" id="JBANRG010000010">
    <property type="protein sequence ID" value="KAK7462925.1"/>
    <property type="molecule type" value="Genomic_DNA"/>
</dbReference>
<evidence type="ECO:0008006" key="5">
    <source>
        <dbReference type="Google" id="ProtNLM"/>
    </source>
</evidence>
<feature type="signal peptide" evidence="2">
    <location>
        <begin position="1"/>
        <end position="18"/>
    </location>
</feature>
<evidence type="ECO:0000313" key="3">
    <source>
        <dbReference type="EMBL" id="KAK7462925.1"/>
    </source>
</evidence>
<feature type="compositionally biased region" description="Low complexity" evidence="1">
    <location>
        <begin position="272"/>
        <end position="284"/>
    </location>
</feature>
<organism evidence="3 4">
    <name type="scientific">Marasmiellus scandens</name>
    <dbReference type="NCBI Taxonomy" id="2682957"/>
    <lineage>
        <taxon>Eukaryota</taxon>
        <taxon>Fungi</taxon>
        <taxon>Dikarya</taxon>
        <taxon>Basidiomycota</taxon>
        <taxon>Agaricomycotina</taxon>
        <taxon>Agaricomycetes</taxon>
        <taxon>Agaricomycetidae</taxon>
        <taxon>Agaricales</taxon>
        <taxon>Marasmiineae</taxon>
        <taxon>Omphalotaceae</taxon>
        <taxon>Marasmiellus</taxon>
    </lineage>
</organism>
<evidence type="ECO:0000256" key="1">
    <source>
        <dbReference type="SAM" id="MobiDB-lite"/>
    </source>
</evidence>
<sequence length="343" mass="35361">MVAQLVLIGALGASYAAAQSFVSDPLIDKDVPYTAIPYQVDQHTDGRGPQFGYNICNSTTEGQDSLCQTGYLNHLDDFCLWAPSKPGSAIGDTEGEEVAWCTKPGRGTRLIPNGALKGVQLVQSPGYVQIAGFIDQTKLNIADGDYGGELDSGGQDGSAARFIGGGVFCAKACDDTQPNAQHLCEHIYDRIGCAYNAPNNAQEGVFERCEGEDMTPVGVYTSNGETLTWTQPPESEGPITSIPYTPTPAASSNCVTFTSDQLYSQLATVTPAAGAGTSSTSSPTDGRGVQAIATGSPSSGNDGAGANSADTQGATTSEGNGANVFGVSFVVAVFGVFSSAFLL</sequence>
<comment type="caution">
    <text evidence="3">The sequence shown here is derived from an EMBL/GenBank/DDBJ whole genome shotgun (WGS) entry which is preliminary data.</text>
</comment>
<keyword evidence="4" id="KW-1185">Reference proteome</keyword>
<feature type="compositionally biased region" description="Polar residues" evidence="1">
    <location>
        <begin position="308"/>
        <end position="317"/>
    </location>
</feature>
<protein>
    <recommendedName>
        <fullName evidence="5">Macrofage activating glycoprotein</fullName>
    </recommendedName>
</protein>
<keyword evidence="2" id="KW-0732">Signal</keyword>
<feature type="region of interest" description="Disordered" evidence="1">
    <location>
        <begin position="272"/>
        <end position="317"/>
    </location>
</feature>
<gene>
    <name evidence="3" type="ORF">VKT23_007505</name>
</gene>
<feature type="chain" id="PRO_5046852902" description="Macrofage activating glycoprotein" evidence="2">
    <location>
        <begin position="19"/>
        <end position="343"/>
    </location>
</feature>
<name>A0ABR1JL93_9AGAR</name>
<dbReference type="Proteomes" id="UP001498398">
    <property type="component" value="Unassembled WGS sequence"/>
</dbReference>